<keyword evidence="3" id="KW-1185">Reference proteome</keyword>
<dbReference type="InterPro" id="IPR046219">
    <property type="entry name" value="DUF6252"/>
</dbReference>
<protein>
    <submittedName>
        <fullName evidence="2">DUF6252 family protein</fullName>
    </submittedName>
</protein>
<name>A0ABT8DF78_9FLAO</name>
<accession>A0ABT8DF78</accession>
<evidence type="ECO:0000313" key="2">
    <source>
        <dbReference type="EMBL" id="MDN3723432.1"/>
    </source>
</evidence>
<sequence length="464" mass="49298">MKNIYLLRGMLLLFITFQFLSCENEPLTGEFVQEEQNEAEEGQFKAQVSGSEFIASSTSATMTSENELVITGSKPGGEDIVLAITNAAVGTFSLTTGGTNENAGVYFDGSANLLPYISAQALGGSGQLKITELNTDAQTVTGTFSFVGFRIKVDANGDPILDGDGNPVLENIEISSGAFNAIEYILDDTGGNGGGNLPDNEFFAKVDGVDFIADTISVTEPVVGNVHMIKIEARTADRKHIRIDVPRSLGVGTFEMVPISDGTKLIALYNAGDGTENLTSNPGTITISEFDLEAGVLKATFNFTGTDPINQLPDVVQITEGSFTAYFEGVPGANNTFTANIDGATYTPDELLVETSVVNQYPRVTITTTQDDKRMVLSFPLTVTPGTFEMSTEVINGDEIVATYTPIVGTSITYVSTPGSLVITNYDLANGLIEGNFNFTGRDATGQDPTIFQVTGGEFLIVLP</sequence>
<evidence type="ECO:0000313" key="3">
    <source>
        <dbReference type="Proteomes" id="UP001244787"/>
    </source>
</evidence>
<feature type="signal peptide" evidence="1">
    <location>
        <begin position="1"/>
        <end position="21"/>
    </location>
</feature>
<feature type="chain" id="PRO_5047531931" evidence="1">
    <location>
        <begin position="22"/>
        <end position="464"/>
    </location>
</feature>
<comment type="caution">
    <text evidence="2">The sequence shown here is derived from an EMBL/GenBank/DDBJ whole genome shotgun (WGS) entry which is preliminary data.</text>
</comment>
<organism evidence="2 3">
    <name type="scientific">Aequorivita aurantiaca</name>
    <dbReference type="NCBI Taxonomy" id="3053356"/>
    <lineage>
        <taxon>Bacteria</taxon>
        <taxon>Pseudomonadati</taxon>
        <taxon>Bacteroidota</taxon>
        <taxon>Flavobacteriia</taxon>
        <taxon>Flavobacteriales</taxon>
        <taxon>Flavobacteriaceae</taxon>
        <taxon>Aequorivita</taxon>
    </lineage>
</organism>
<dbReference type="Pfam" id="PF19765">
    <property type="entry name" value="DUF6252"/>
    <property type="match status" value="2"/>
</dbReference>
<gene>
    <name evidence="2" type="ORF">QRD02_03485</name>
</gene>
<dbReference type="EMBL" id="JAUGQQ010000002">
    <property type="protein sequence ID" value="MDN3723432.1"/>
    <property type="molecule type" value="Genomic_DNA"/>
</dbReference>
<keyword evidence="1" id="KW-0732">Signal</keyword>
<reference evidence="2 3" key="1">
    <citation type="submission" date="2023-06" db="EMBL/GenBank/DDBJ databases">
        <authorList>
            <person name="Ye Y.-Q."/>
            <person name="Du Z.-J."/>
        </authorList>
    </citation>
    <scope>NUCLEOTIDE SEQUENCE [LARGE SCALE GENOMIC DNA]</scope>
    <source>
        <strain evidence="2 3">SDUM287046</strain>
    </source>
</reference>
<evidence type="ECO:0000256" key="1">
    <source>
        <dbReference type="SAM" id="SignalP"/>
    </source>
</evidence>
<proteinExistence type="predicted"/>
<dbReference type="RefSeq" id="WP_290253524.1">
    <property type="nucleotide sequence ID" value="NZ_JAUGQQ010000002.1"/>
</dbReference>
<dbReference type="Proteomes" id="UP001244787">
    <property type="component" value="Unassembled WGS sequence"/>
</dbReference>